<comment type="caution">
    <text evidence="2">The sequence shown here is derived from an EMBL/GenBank/DDBJ whole genome shotgun (WGS) entry which is preliminary data.</text>
</comment>
<dbReference type="Pfam" id="PF10948">
    <property type="entry name" value="DUF2635"/>
    <property type="match status" value="1"/>
</dbReference>
<dbReference type="AlphaFoldDB" id="A0A6L5JS23"/>
<gene>
    <name evidence="2" type="ORF">GHK24_00050</name>
</gene>
<dbReference type="OrthoDB" id="8689507at2"/>
<name>A0A6L5JS23_RHOTE</name>
<reference evidence="2 3" key="1">
    <citation type="submission" date="2019-10" db="EMBL/GenBank/DDBJ databases">
        <title>Whole-genome sequence of the purple nonsulfur photosynthetic bacterium Rhodocyclus tenuis.</title>
        <authorList>
            <person name="Kyndt J.A."/>
            <person name="Meyer T.E."/>
        </authorList>
    </citation>
    <scope>NUCLEOTIDE SEQUENCE [LARGE SCALE GENOMIC DNA]</scope>
    <source>
        <strain evidence="2 3">DSM 110</strain>
    </source>
</reference>
<protein>
    <submittedName>
        <fullName evidence="2">DUF2635 domain-containing protein</fullName>
    </submittedName>
</protein>
<proteinExistence type="predicted"/>
<feature type="compositionally biased region" description="Low complexity" evidence="1">
    <location>
        <begin position="52"/>
        <end position="65"/>
    </location>
</feature>
<accession>A0A6L5JS23</accession>
<evidence type="ECO:0000313" key="2">
    <source>
        <dbReference type="EMBL" id="MQY50175.1"/>
    </source>
</evidence>
<dbReference type="EMBL" id="WIXJ01000001">
    <property type="protein sequence ID" value="MQY50175.1"/>
    <property type="molecule type" value="Genomic_DNA"/>
</dbReference>
<organism evidence="2 3">
    <name type="scientific">Rhodocyclus tenuis</name>
    <name type="common">Rhodospirillum tenue</name>
    <dbReference type="NCBI Taxonomy" id="1066"/>
    <lineage>
        <taxon>Bacteria</taxon>
        <taxon>Pseudomonadati</taxon>
        <taxon>Pseudomonadota</taxon>
        <taxon>Betaproteobacteria</taxon>
        <taxon>Rhodocyclales</taxon>
        <taxon>Rhodocyclaceae</taxon>
        <taxon>Rhodocyclus</taxon>
    </lineage>
</organism>
<evidence type="ECO:0000256" key="1">
    <source>
        <dbReference type="SAM" id="MobiDB-lite"/>
    </source>
</evidence>
<evidence type="ECO:0000313" key="3">
    <source>
        <dbReference type="Proteomes" id="UP000480275"/>
    </source>
</evidence>
<feature type="region of interest" description="Disordered" evidence="1">
    <location>
        <begin position="41"/>
        <end position="65"/>
    </location>
</feature>
<sequence>MEKIFATPKPGVLVRHENGKPLDPAGEAVERTSYWLRRERDGDATLGPVPEQPAAAAETAVKAKS</sequence>
<dbReference type="InterPro" id="IPR024400">
    <property type="entry name" value="DUF2635"/>
</dbReference>
<dbReference type="Proteomes" id="UP000480275">
    <property type="component" value="Unassembled WGS sequence"/>
</dbReference>